<evidence type="ECO:0000313" key="9">
    <source>
        <dbReference type="Proteomes" id="UP000578449"/>
    </source>
</evidence>
<dbReference type="GO" id="GO:0043531">
    <property type="term" value="F:ADP binding"/>
    <property type="evidence" value="ECO:0007669"/>
    <property type="project" value="InterPro"/>
</dbReference>
<evidence type="ECO:0000256" key="2">
    <source>
        <dbReference type="ARBA" id="ARBA00023015"/>
    </source>
</evidence>
<dbReference type="GO" id="GO:0003677">
    <property type="term" value="F:DNA binding"/>
    <property type="evidence" value="ECO:0007669"/>
    <property type="project" value="UniProtKB-UniRule"/>
</dbReference>
<keyword evidence="3 5" id="KW-0238">DNA-binding</keyword>
<dbReference type="SUPFAM" id="SSF46894">
    <property type="entry name" value="C-terminal effector domain of the bipartite response regulators"/>
    <property type="match status" value="1"/>
</dbReference>
<dbReference type="InterPro" id="IPR011990">
    <property type="entry name" value="TPR-like_helical_dom_sf"/>
</dbReference>
<reference evidence="8 9" key="1">
    <citation type="submission" date="2020-08" db="EMBL/GenBank/DDBJ databases">
        <title>Genomic Encyclopedia of Type Strains, Phase IV (KMG-IV): sequencing the most valuable type-strain genomes for metagenomic binning, comparative biology and taxonomic classification.</title>
        <authorList>
            <person name="Goeker M."/>
        </authorList>
    </citation>
    <scope>NUCLEOTIDE SEQUENCE [LARGE SCALE GENOMIC DNA]</scope>
    <source>
        <strain evidence="8 9">DSM 45615</strain>
    </source>
</reference>
<comment type="similarity">
    <text evidence="1">Belongs to the AfsR/DnrI/RedD regulatory family.</text>
</comment>
<keyword evidence="9" id="KW-1185">Reference proteome</keyword>
<gene>
    <name evidence="8" type="ORF">HNP84_004296</name>
</gene>
<evidence type="ECO:0000256" key="1">
    <source>
        <dbReference type="ARBA" id="ARBA00005820"/>
    </source>
</evidence>
<dbReference type="Gene3D" id="1.10.10.10">
    <property type="entry name" value="Winged helix-like DNA-binding domain superfamily/Winged helix DNA-binding domain"/>
    <property type="match status" value="1"/>
</dbReference>
<dbReference type="Gene3D" id="3.40.50.300">
    <property type="entry name" value="P-loop containing nucleotide triphosphate hydrolases"/>
    <property type="match status" value="1"/>
</dbReference>
<feature type="DNA-binding region" description="OmpR/PhoB-type" evidence="5">
    <location>
        <begin position="1"/>
        <end position="91"/>
    </location>
</feature>
<evidence type="ECO:0000259" key="7">
    <source>
        <dbReference type="PROSITE" id="PS51755"/>
    </source>
</evidence>
<dbReference type="PRINTS" id="PR00364">
    <property type="entry name" value="DISEASERSIST"/>
</dbReference>
<feature type="domain" description="OmpR/PhoB-type" evidence="7">
    <location>
        <begin position="1"/>
        <end position="91"/>
    </location>
</feature>
<dbReference type="Pfam" id="PF03704">
    <property type="entry name" value="BTAD"/>
    <property type="match status" value="1"/>
</dbReference>
<sequence>MDFKILGPIEVRAAHGKPIALGRRKQRVLLAALLLNVGRAIPSQRMLDWLWGERPPATAESNLYTYISALRRVLGAPSRIEAGSNGYVLRAAPGEIDVTRFEELAEQGRRALAEGRNDVALERLTRALGLWRGEAVLEGLPLPASLRGEAARLERLRASVVDAALEARLALGQHAEVLADLEALTRRDPLNERLRTQLMLALYRCGRRAEALAVYQEARETLAAELGVDPGPDLNRMHQRILADDPALAPPRTAATRRIFAPAELPIDSAAFTGRAAEITRLRAALTSAGPVAVHTITGAAGIGKSALAVHVAHQVAGGFPDGRLYVNLHGATPDARPLNPAGALARLLRSLGDDAAVPADVDEAAARFRSLTDGKHLLLLLDNARDAAQVRPLLPASPTCRVLITARRTLTSLDAVAHLRLGAMAEDEMLALLGRLVGEERVTAEPWAARAIARLCGGLPLAIGIAAARLIARPGLPLRVLADRLAVEDHRLSELQADDRAVRACFMVSYRGLDAEDSRMFRLLGLLGGADISVTAAAALAGRPEEQTAVLLDRLADVQLLEAREADRYRMHDLLRLFARERAEQEDGEDDRAQAARRARLLRNP</sequence>
<feature type="compositionally biased region" description="Basic residues" evidence="6">
    <location>
        <begin position="596"/>
        <end position="606"/>
    </location>
</feature>
<keyword evidence="2" id="KW-0805">Transcription regulation</keyword>
<evidence type="ECO:0000256" key="6">
    <source>
        <dbReference type="SAM" id="MobiDB-lite"/>
    </source>
</evidence>
<dbReference type="PANTHER" id="PTHR35807:SF1">
    <property type="entry name" value="TRANSCRIPTIONAL REGULATOR REDD"/>
    <property type="match status" value="1"/>
</dbReference>
<dbReference type="EMBL" id="JACHGN010000008">
    <property type="protein sequence ID" value="MBB5134564.1"/>
    <property type="molecule type" value="Genomic_DNA"/>
</dbReference>
<dbReference type="InterPro" id="IPR051677">
    <property type="entry name" value="AfsR-DnrI-RedD_regulator"/>
</dbReference>
<organism evidence="8 9">
    <name type="scientific">Thermocatellispora tengchongensis</name>
    <dbReference type="NCBI Taxonomy" id="1073253"/>
    <lineage>
        <taxon>Bacteria</taxon>
        <taxon>Bacillati</taxon>
        <taxon>Actinomycetota</taxon>
        <taxon>Actinomycetes</taxon>
        <taxon>Streptosporangiales</taxon>
        <taxon>Streptosporangiaceae</taxon>
        <taxon>Thermocatellispora</taxon>
    </lineage>
</organism>
<accession>A0A840P038</accession>
<name>A0A840P038_9ACTN</name>
<dbReference type="SUPFAM" id="SSF52540">
    <property type="entry name" value="P-loop containing nucleoside triphosphate hydrolases"/>
    <property type="match status" value="1"/>
</dbReference>
<dbReference type="SUPFAM" id="SSF48452">
    <property type="entry name" value="TPR-like"/>
    <property type="match status" value="1"/>
</dbReference>
<dbReference type="PROSITE" id="PS51755">
    <property type="entry name" value="OMPR_PHOB"/>
    <property type="match status" value="1"/>
</dbReference>
<proteinExistence type="inferred from homology"/>
<dbReference type="PANTHER" id="PTHR35807">
    <property type="entry name" value="TRANSCRIPTIONAL REGULATOR REDD-RELATED"/>
    <property type="match status" value="1"/>
</dbReference>
<dbReference type="InterPro" id="IPR005158">
    <property type="entry name" value="BTAD"/>
</dbReference>
<dbReference type="GO" id="GO:0006355">
    <property type="term" value="P:regulation of DNA-templated transcription"/>
    <property type="evidence" value="ECO:0007669"/>
    <property type="project" value="InterPro"/>
</dbReference>
<evidence type="ECO:0000256" key="3">
    <source>
        <dbReference type="ARBA" id="ARBA00023125"/>
    </source>
</evidence>
<keyword evidence="4" id="KW-0804">Transcription</keyword>
<dbReference type="InterPro" id="IPR027417">
    <property type="entry name" value="P-loop_NTPase"/>
</dbReference>
<dbReference type="InterPro" id="IPR036388">
    <property type="entry name" value="WH-like_DNA-bd_sf"/>
</dbReference>
<evidence type="ECO:0000256" key="4">
    <source>
        <dbReference type="ARBA" id="ARBA00023163"/>
    </source>
</evidence>
<dbReference type="Gene3D" id="1.25.40.10">
    <property type="entry name" value="Tetratricopeptide repeat domain"/>
    <property type="match status" value="1"/>
</dbReference>
<dbReference type="InterPro" id="IPR016032">
    <property type="entry name" value="Sig_transdc_resp-reg_C-effctor"/>
</dbReference>
<dbReference type="RefSeq" id="WP_185051447.1">
    <property type="nucleotide sequence ID" value="NZ_BAABIX010000007.1"/>
</dbReference>
<feature type="region of interest" description="Disordered" evidence="6">
    <location>
        <begin position="585"/>
        <end position="606"/>
    </location>
</feature>
<protein>
    <submittedName>
        <fullName evidence="8">DNA-binding SARP family transcriptional activator</fullName>
    </submittedName>
</protein>
<dbReference type="Proteomes" id="UP000578449">
    <property type="component" value="Unassembled WGS sequence"/>
</dbReference>
<dbReference type="CDD" id="cd15831">
    <property type="entry name" value="BTAD"/>
    <property type="match status" value="1"/>
</dbReference>
<dbReference type="AlphaFoldDB" id="A0A840P038"/>
<comment type="caution">
    <text evidence="8">The sequence shown here is derived from an EMBL/GenBank/DDBJ whole genome shotgun (WGS) entry which is preliminary data.</text>
</comment>
<dbReference type="InterPro" id="IPR001867">
    <property type="entry name" value="OmpR/PhoB-type_DNA-bd"/>
</dbReference>
<dbReference type="SMART" id="SM00862">
    <property type="entry name" value="Trans_reg_C"/>
    <property type="match status" value="1"/>
</dbReference>
<dbReference type="Pfam" id="PF00486">
    <property type="entry name" value="Trans_reg_C"/>
    <property type="match status" value="1"/>
</dbReference>
<evidence type="ECO:0000256" key="5">
    <source>
        <dbReference type="PROSITE-ProRule" id="PRU01091"/>
    </source>
</evidence>
<dbReference type="GO" id="GO:0000160">
    <property type="term" value="P:phosphorelay signal transduction system"/>
    <property type="evidence" value="ECO:0007669"/>
    <property type="project" value="InterPro"/>
</dbReference>
<dbReference type="SMART" id="SM01043">
    <property type="entry name" value="BTAD"/>
    <property type="match status" value="1"/>
</dbReference>
<evidence type="ECO:0000313" key="8">
    <source>
        <dbReference type="EMBL" id="MBB5134564.1"/>
    </source>
</evidence>